<organism evidence="3 4">
    <name type="scientific">Cephalotrichum gorgonifer</name>
    <dbReference type="NCBI Taxonomy" id="2041049"/>
    <lineage>
        <taxon>Eukaryota</taxon>
        <taxon>Fungi</taxon>
        <taxon>Dikarya</taxon>
        <taxon>Ascomycota</taxon>
        <taxon>Pezizomycotina</taxon>
        <taxon>Sordariomycetes</taxon>
        <taxon>Hypocreomycetidae</taxon>
        <taxon>Microascales</taxon>
        <taxon>Microascaceae</taxon>
        <taxon>Cephalotrichum</taxon>
    </lineage>
</organism>
<protein>
    <submittedName>
        <fullName evidence="3">Uncharacterized protein</fullName>
    </submittedName>
</protein>
<reference evidence="3" key="1">
    <citation type="submission" date="2018-03" db="EMBL/GenBank/DDBJ databases">
        <authorList>
            <person name="Guldener U."/>
        </authorList>
    </citation>
    <scope>NUCLEOTIDE SEQUENCE</scope>
</reference>
<feature type="compositionally biased region" description="Pro residues" evidence="1">
    <location>
        <begin position="885"/>
        <end position="895"/>
    </location>
</feature>
<feature type="compositionally biased region" description="Low complexity" evidence="1">
    <location>
        <begin position="208"/>
        <end position="226"/>
    </location>
</feature>
<keyword evidence="2" id="KW-0812">Transmembrane</keyword>
<feature type="region of interest" description="Disordered" evidence="1">
    <location>
        <begin position="511"/>
        <end position="553"/>
    </location>
</feature>
<feature type="compositionally biased region" description="Low complexity" evidence="1">
    <location>
        <begin position="333"/>
        <end position="350"/>
    </location>
</feature>
<proteinExistence type="predicted"/>
<accession>A0AAE8SR81</accession>
<sequence length="980" mass="106918">MAPTLHRRADADLKTWLIVVVAVASVIVTSLVIYLIVTRFQNKQYREAAKRDPYLTRKEWARRRKLSSLQRIEEEEAQRQHIIRKTLSSLTASGEFEHVEGHRAPSSTEEPRKEEGAANREAAGEDWKRWEAGYGVEPENEGGEAHPLMEEHPAVKADATPPRGRSADPASMPLLLVQDPEESRQEPEERRTSLWERRTSEDNHASHTRSPSPSSQRASRSPTPTRNQPEQPHISHPPVQLLRISSPIGQPRVVDVVQNQSTPNRSRATSVDSRQHTPSHVADIVQNQPTPHRPRATSTDSRQHTRHRSSSSSSFRIRAPSNPPTGPLPQLPTSVRSRSSSTSSQALAPNLISLPPPAALAYAASPRESGFLAPEPEPPLITAAARRDTSPSWEQPRPTMQARARSHDALVEHRRSSPSPGHSVQRKPLPTTALRGRLSVGSLATVGGAGAAFVPPAVSPVEEASPESERTPVSPFGDTIMVAGAASVAALIAGAKMCDRDILPSQIHPALREDHQRRPSPVRQVNITPTPTTEYGSYSAHPEGYTAEPEEDPSAFSFERGATLEHFGVSLRDSAGPDRLSGSHTHLAVPTLQRHASVKSTASMEDEEGVPTAFSFEEGASLKELGISIRNPPPREDRPSLTADVRSPSPPLQYPRHTVPAVKQGAETPLSFEEESQLKELGFSQPQAPTQPKRRSSPMTQNPSHLPVSHPNRDRSRSLENQMQDRSRAELTPEDIAKRLRSRSFDNRGPTPPQGGWQLQVSMLDQTGARNSRSHSRASGEEDGEEEDGRRDSEYYSSASEPASPDGYDTFDAEIPPPPGKFSTNEAGPHNPRGDHTSANSSPAMGHTRSASTPMTSPDLELAALCRANFASPVREKFLAETLRSPPPNGPPHRTPPLFHSPSPTSPPAWPRAQAFGSPDLVSPWSPTSPEPRVHGTVEGQYGRDTMKVAVGAPVGGRTKRKGDVSFRLSGPPDLMPAFF</sequence>
<feature type="compositionally biased region" description="Pro residues" evidence="1">
    <location>
        <begin position="321"/>
        <end position="330"/>
    </location>
</feature>
<feature type="region of interest" description="Disordered" evidence="1">
    <location>
        <begin position="624"/>
        <end position="858"/>
    </location>
</feature>
<evidence type="ECO:0000256" key="2">
    <source>
        <dbReference type="SAM" id="Phobius"/>
    </source>
</evidence>
<keyword evidence="2" id="KW-0472">Membrane</keyword>
<evidence type="ECO:0000313" key="4">
    <source>
        <dbReference type="Proteomes" id="UP001187682"/>
    </source>
</evidence>
<dbReference type="AlphaFoldDB" id="A0AAE8SR81"/>
<feature type="compositionally biased region" description="Basic and acidic residues" evidence="1">
    <location>
        <begin position="181"/>
        <end position="205"/>
    </location>
</feature>
<name>A0AAE8SR81_9PEZI</name>
<dbReference type="EMBL" id="ONZQ02000001">
    <property type="protein sequence ID" value="SPN96936.1"/>
    <property type="molecule type" value="Genomic_DNA"/>
</dbReference>
<keyword evidence="2" id="KW-1133">Transmembrane helix</keyword>
<feature type="compositionally biased region" description="Low complexity" evidence="1">
    <location>
        <begin position="795"/>
        <end position="806"/>
    </location>
</feature>
<feature type="compositionally biased region" description="Polar residues" evidence="1">
    <location>
        <begin position="837"/>
        <end position="856"/>
    </location>
</feature>
<feature type="compositionally biased region" description="Basic and acidic residues" evidence="1">
    <location>
        <begin position="405"/>
        <end position="415"/>
    </location>
</feature>
<feature type="transmembrane region" description="Helical" evidence="2">
    <location>
        <begin position="16"/>
        <end position="37"/>
    </location>
</feature>
<feature type="compositionally biased region" description="Polar residues" evidence="1">
    <location>
        <begin position="257"/>
        <end position="278"/>
    </location>
</feature>
<feature type="region of interest" description="Disordered" evidence="1">
    <location>
        <begin position="156"/>
        <end position="350"/>
    </location>
</feature>
<feature type="compositionally biased region" description="Basic and acidic residues" evidence="1">
    <location>
        <begin position="95"/>
        <end position="128"/>
    </location>
</feature>
<feature type="compositionally biased region" description="Polar residues" evidence="1">
    <location>
        <begin position="757"/>
        <end position="771"/>
    </location>
</feature>
<gene>
    <name evidence="3" type="ORF">DNG_00455</name>
</gene>
<dbReference type="Proteomes" id="UP001187682">
    <property type="component" value="Unassembled WGS sequence"/>
</dbReference>
<comment type="caution">
    <text evidence="3">The sequence shown here is derived from an EMBL/GenBank/DDBJ whole genome shotgun (WGS) entry which is preliminary data.</text>
</comment>
<evidence type="ECO:0000256" key="1">
    <source>
        <dbReference type="SAM" id="MobiDB-lite"/>
    </source>
</evidence>
<feature type="region of interest" description="Disordered" evidence="1">
    <location>
        <begin position="93"/>
        <end position="128"/>
    </location>
</feature>
<keyword evidence="4" id="KW-1185">Reference proteome</keyword>
<feature type="region of interest" description="Disordered" evidence="1">
    <location>
        <begin position="879"/>
        <end position="971"/>
    </location>
</feature>
<feature type="region of interest" description="Disordered" evidence="1">
    <location>
        <begin position="385"/>
        <end position="433"/>
    </location>
</feature>
<feature type="compositionally biased region" description="Polar residues" evidence="1">
    <location>
        <begin position="523"/>
        <end position="536"/>
    </location>
</feature>
<feature type="compositionally biased region" description="Basic and acidic residues" evidence="1">
    <location>
        <begin position="711"/>
        <end position="746"/>
    </location>
</feature>
<evidence type="ECO:0000313" key="3">
    <source>
        <dbReference type="EMBL" id="SPN96936.1"/>
    </source>
</evidence>